<dbReference type="Proteomes" id="UP001302274">
    <property type="component" value="Unassembled WGS sequence"/>
</dbReference>
<sequence length="990" mass="114630">MKKIILLVSILSANNVFAETPALQNVENKAAAPAKVVEPMPAPAPQMASPSFDQERWKKLMVLIDSEIKTIKGNRYSGPELKHRMFELYSEKIKLIKEKENLNLLKAESTAVIKNGKESFFKASQDQYKTAQSYALSIVTQYPKYARIAEIYYALAINSRDYGTSAETEKFLKLAISRSTGESKTMYNAKTALAEYYYNNKRYHEAVGYYSDVLKNQEDEWYGKHLYNAGWCHLKERNFKKALELMKLSFETTKNKKYVSMKEQVYNAIGIFFVQADATYEGVEFFELNASPSAPHLLTLALSSMNKSNFQMTDEVLKAALRDTKKRKDANGEMKVRLTQLDVYRESKKDEQYFETANSILDLHKKNKLDADDLFMAQNKIKEVAGFMQINLIKDKSKDPVVYSKDDYKKIMRYFDILSSLDRPKKKLYRYYQGETALSAQDYQVALKYYVRAIMNAKLTKDKDETTRKALDAMLATIEYAKLPKAKEDEYTIFAFKNFVIFYPQSDKSQAIYQKLFNKYFELGRIKKAVNILMVYKMNYQSDDKIHREMLTQILDSYIKAKNTDKLAFWIGKIEKGYLSFSSEYIQNSIAVLGDLLFNKYQALEKKGLVKEAVKGYESIYDSKQYPKRTKAEAAYAIAALTLEQNNVKLSYKWLKKSLDLYDNKDLIKVTSSLFVLAKGYRLLQDFEVSNELALITARKFCKDIYKNKEDFYQLINENTIIHKTNISNLIKVEDEFKKCDLSEKLISRTQTENMERLIYADRYQDAITYFKANSVNVGLVKMMDKYVKYKFYQNPIAMKKDIDSLTSVMDLTAVKTQYEYVLDFAKKAHDMKFEFTSEEKFNEDKFNLELEQYFAMIGELNNEAVALSKNSSPQEVIMIRNVLGKPYFSLEKAVRNYMPKGVDERYLQGFKSGMRQVTESLIAKGLQVDREKVAFLEKNNYFFEVQKNDIVGLEKNNSLVNALNFHSAILFSSTLDIGTTSNNRVVAGQ</sequence>
<keyword evidence="1" id="KW-0732">Signal</keyword>
<feature type="chain" id="PRO_5046001315" description="Tetratricopeptide repeat protein" evidence="1">
    <location>
        <begin position="19"/>
        <end position="990"/>
    </location>
</feature>
<gene>
    <name evidence="2" type="ORF">SHI21_09235</name>
</gene>
<evidence type="ECO:0000256" key="1">
    <source>
        <dbReference type="SAM" id="SignalP"/>
    </source>
</evidence>
<evidence type="ECO:0000313" key="3">
    <source>
        <dbReference type="Proteomes" id="UP001302274"/>
    </source>
</evidence>
<comment type="caution">
    <text evidence="2">The sequence shown here is derived from an EMBL/GenBank/DDBJ whole genome shotgun (WGS) entry which is preliminary data.</text>
</comment>
<dbReference type="Gene3D" id="1.25.40.10">
    <property type="entry name" value="Tetratricopeptide repeat domain"/>
    <property type="match status" value="1"/>
</dbReference>
<organism evidence="2 3">
    <name type="scientific">Bacteriovorax antarcticus</name>
    <dbReference type="NCBI Taxonomy" id="3088717"/>
    <lineage>
        <taxon>Bacteria</taxon>
        <taxon>Pseudomonadati</taxon>
        <taxon>Bdellovibrionota</taxon>
        <taxon>Bacteriovoracia</taxon>
        <taxon>Bacteriovoracales</taxon>
        <taxon>Bacteriovoracaceae</taxon>
        <taxon>Bacteriovorax</taxon>
    </lineage>
</organism>
<dbReference type="RefSeq" id="WP_323576080.1">
    <property type="nucleotide sequence ID" value="NZ_JAYGJQ010000001.1"/>
</dbReference>
<dbReference type="InterPro" id="IPR011990">
    <property type="entry name" value="TPR-like_helical_dom_sf"/>
</dbReference>
<dbReference type="SUPFAM" id="SSF48452">
    <property type="entry name" value="TPR-like"/>
    <property type="match status" value="1"/>
</dbReference>
<dbReference type="EMBL" id="JAYGJQ010000001">
    <property type="protein sequence ID" value="MEA9356385.1"/>
    <property type="molecule type" value="Genomic_DNA"/>
</dbReference>
<keyword evidence="3" id="KW-1185">Reference proteome</keyword>
<proteinExistence type="predicted"/>
<reference evidence="2 3" key="1">
    <citation type="submission" date="2023-11" db="EMBL/GenBank/DDBJ databases">
        <title>A Novel Polar Bacteriovorax (B. antarcticus) Isolated from the Biocrust in Antarctica.</title>
        <authorList>
            <person name="Mun W."/>
            <person name="Choi S.Y."/>
            <person name="Mitchell R.J."/>
        </authorList>
    </citation>
    <scope>NUCLEOTIDE SEQUENCE [LARGE SCALE GENOMIC DNA]</scope>
    <source>
        <strain evidence="2 3">PP10</strain>
    </source>
</reference>
<protein>
    <recommendedName>
        <fullName evidence="4">Tetratricopeptide repeat protein</fullName>
    </recommendedName>
</protein>
<name>A0ABU5VXN2_9BACT</name>
<feature type="signal peptide" evidence="1">
    <location>
        <begin position="1"/>
        <end position="18"/>
    </location>
</feature>
<evidence type="ECO:0000313" key="2">
    <source>
        <dbReference type="EMBL" id="MEA9356385.1"/>
    </source>
</evidence>
<evidence type="ECO:0008006" key="4">
    <source>
        <dbReference type="Google" id="ProtNLM"/>
    </source>
</evidence>
<accession>A0ABU5VXN2</accession>